<dbReference type="EMBL" id="JBHTBS010000001">
    <property type="protein sequence ID" value="MFC7335671.1"/>
    <property type="molecule type" value="Genomic_DNA"/>
</dbReference>
<proteinExistence type="predicted"/>
<dbReference type="InterPro" id="IPR003474">
    <property type="entry name" value="Glcn_transporter"/>
</dbReference>
<reference evidence="3" key="1">
    <citation type="journal article" date="2019" name="Int. J. Syst. Evol. Microbiol.">
        <title>The Global Catalogue of Microorganisms (GCM) 10K type strain sequencing project: providing services to taxonomists for standard genome sequencing and annotation.</title>
        <authorList>
            <consortium name="The Broad Institute Genomics Platform"/>
            <consortium name="The Broad Institute Genome Sequencing Center for Infectious Disease"/>
            <person name="Wu L."/>
            <person name="Ma J."/>
        </authorList>
    </citation>
    <scope>NUCLEOTIDE SEQUENCE [LARGE SCALE GENOMIC DNA]</scope>
    <source>
        <strain evidence="3">CGMCC 4.1467</strain>
    </source>
</reference>
<name>A0ABW2L007_9BACT</name>
<dbReference type="PIRSF" id="PIRSF002746">
    <property type="entry name" value="Gluconate_transporter"/>
    <property type="match status" value="1"/>
</dbReference>
<evidence type="ECO:0000313" key="3">
    <source>
        <dbReference type="Proteomes" id="UP001596472"/>
    </source>
</evidence>
<evidence type="ECO:0000313" key="2">
    <source>
        <dbReference type="EMBL" id="MFC7335671.1"/>
    </source>
</evidence>
<keyword evidence="1" id="KW-1133">Transmembrane helix</keyword>
<feature type="transmembrane region" description="Helical" evidence="1">
    <location>
        <begin position="115"/>
        <end position="145"/>
    </location>
</feature>
<organism evidence="2 3">
    <name type="scientific">Haloferula chungangensis</name>
    <dbReference type="NCBI Taxonomy" id="1048331"/>
    <lineage>
        <taxon>Bacteria</taxon>
        <taxon>Pseudomonadati</taxon>
        <taxon>Verrucomicrobiota</taxon>
        <taxon>Verrucomicrobiia</taxon>
        <taxon>Verrucomicrobiales</taxon>
        <taxon>Verrucomicrobiaceae</taxon>
        <taxon>Haloferula</taxon>
    </lineage>
</organism>
<feature type="transmembrane region" description="Helical" evidence="1">
    <location>
        <begin position="414"/>
        <end position="433"/>
    </location>
</feature>
<keyword evidence="1" id="KW-0812">Transmembrane</keyword>
<dbReference type="RefSeq" id="WP_379708015.1">
    <property type="nucleotide sequence ID" value="NZ_JBHTBS010000001.1"/>
</dbReference>
<feature type="transmembrane region" description="Helical" evidence="1">
    <location>
        <begin position="234"/>
        <end position="257"/>
    </location>
</feature>
<dbReference type="Pfam" id="PF02447">
    <property type="entry name" value="GntP_permease"/>
    <property type="match status" value="1"/>
</dbReference>
<dbReference type="Proteomes" id="UP001596472">
    <property type="component" value="Unassembled WGS sequence"/>
</dbReference>
<feature type="transmembrane region" description="Helical" evidence="1">
    <location>
        <begin position="291"/>
        <end position="313"/>
    </location>
</feature>
<dbReference type="NCBIfam" id="TIGR00791">
    <property type="entry name" value="gntP"/>
    <property type="match status" value="1"/>
</dbReference>
<feature type="transmembrane region" description="Helical" evidence="1">
    <location>
        <begin position="152"/>
        <end position="170"/>
    </location>
</feature>
<evidence type="ECO:0000256" key="1">
    <source>
        <dbReference type="SAM" id="Phobius"/>
    </source>
</evidence>
<feature type="transmembrane region" description="Helical" evidence="1">
    <location>
        <begin position="454"/>
        <end position="476"/>
    </location>
</feature>
<feature type="transmembrane region" description="Helical" evidence="1">
    <location>
        <begin position="12"/>
        <end position="33"/>
    </location>
</feature>
<keyword evidence="3" id="KW-1185">Reference proteome</keyword>
<protein>
    <submittedName>
        <fullName evidence="2">GntP family permease</fullName>
    </submittedName>
</protein>
<feature type="transmembrane region" description="Helical" evidence="1">
    <location>
        <begin position="360"/>
        <end position="379"/>
    </location>
</feature>
<accession>A0ABW2L007</accession>
<feature type="transmembrane region" description="Helical" evidence="1">
    <location>
        <begin position="190"/>
        <end position="214"/>
    </location>
</feature>
<dbReference type="PANTHER" id="PTHR30354">
    <property type="entry name" value="GNT FAMILY GLUCONATE TRANSPORTER"/>
    <property type="match status" value="1"/>
</dbReference>
<dbReference type="PANTHER" id="PTHR30354:SF25">
    <property type="entry name" value="INNER MEMBRANE PERMEASE YGBN"/>
    <property type="match status" value="1"/>
</dbReference>
<sequence length="477" mass="48913">MRSVNLLMTIPSQTYALTGVLLAAIALILFLILKLRIQAFVALLIASVFVGIASGTMPLTEVGGTIVEGMGSSLGFIAAVVGLGAIFGQLVEHSGGAQSLAQGLLKVFGEKRASWAMMLTGFLISIPVFLDVGIVILAPIVYALARRTGKSLLNYGLPLAAGMAVTHAFVPPTPGPVAVAYILGVPLGQVILYGCLVGLPAAIISGPILCPMLARRVHVDPPPLDVSEGKAMTLPSALAIISILSLPIVLIIGAGIVEQLALAALPAGLDKSEQAAALAESLKTAALPQQILTFIGHPVIALLIATCAALYFLGRKRGVSGEELMTLSTKALGPAGIIILVTGAGGVFKKMLGSSGVGDALANLLEGAGLSAILLAWLFSTILRVTQGSATVAMLGAAALMGSIVAAADFTHGQLALIVVSIAAGATGFSHVNDSGFWIISRYFCMSEKETLKTWFFVGTTISIVGLLMCLALWSIA</sequence>
<keyword evidence="1" id="KW-0472">Membrane</keyword>
<feature type="transmembrane region" description="Helical" evidence="1">
    <location>
        <begin position="391"/>
        <end position="408"/>
    </location>
</feature>
<gene>
    <name evidence="2" type="ORF">ACFQY0_00660</name>
</gene>
<feature type="transmembrane region" description="Helical" evidence="1">
    <location>
        <begin position="325"/>
        <end position="348"/>
    </location>
</feature>
<comment type="caution">
    <text evidence="2">The sequence shown here is derived from an EMBL/GenBank/DDBJ whole genome shotgun (WGS) entry which is preliminary data.</text>
</comment>
<feature type="transmembrane region" description="Helical" evidence="1">
    <location>
        <begin position="39"/>
        <end position="59"/>
    </location>
</feature>